<organism evidence="2 3">
    <name type="scientific">Linnemannia schmuckeri</name>
    <dbReference type="NCBI Taxonomy" id="64567"/>
    <lineage>
        <taxon>Eukaryota</taxon>
        <taxon>Fungi</taxon>
        <taxon>Fungi incertae sedis</taxon>
        <taxon>Mucoromycota</taxon>
        <taxon>Mortierellomycotina</taxon>
        <taxon>Mortierellomycetes</taxon>
        <taxon>Mortierellales</taxon>
        <taxon>Mortierellaceae</taxon>
        <taxon>Linnemannia</taxon>
    </lineage>
</organism>
<keyword evidence="1" id="KW-1133">Transmembrane helix</keyword>
<accession>A0A9P5RRM3</accession>
<evidence type="ECO:0000313" key="2">
    <source>
        <dbReference type="EMBL" id="KAF9143728.1"/>
    </source>
</evidence>
<sequence length="64" mass="7883">SVRNIISDPRIGGRCRSRRWRMRVEILFVLMVALWQRLLIRRPRTGYLKFSLKKRGQHKQCWMQ</sequence>
<dbReference type="Proteomes" id="UP000748756">
    <property type="component" value="Unassembled WGS sequence"/>
</dbReference>
<gene>
    <name evidence="2" type="ORF">BG015_000315</name>
</gene>
<keyword evidence="1" id="KW-0812">Transmembrane</keyword>
<proteinExistence type="predicted"/>
<dbReference type="EMBL" id="JAAAUQ010001049">
    <property type="protein sequence ID" value="KAF9143728.1"/>
    <property type="molecule type" value="Genomic_DNA"/>
</dbReference>
<name>A0A9P5RRM3_9FUNG</name>
<feature type="non-terminal residue" evidence="2">
    <location>
        <position position="1"/>
    </location>
</feature>
<comment type="caution">
    <text evidence="2">The sequence shown here is derived from an EMBL/GenBank/DDBJ whole genome shotgun (WGS) entry which is preliminary data.</text>
</comment>
<evidence type="ECO:0000313" key="3">
    <source>
        <dbReference type="Proteomes" id="UP000748756"/>
    </source>
</evidence>
<protein>
    <submittedName>
        <fullName evidence="2">Uncharacterized protein</fullName>
    </submittedName>
</protein>
<reference evidence="2" key="1">
    <citation type="journal article" date="2020" name="Fungal Divers.">
        <title>Resolving the Mortierellaceae phylogeny through synthesis of multi-gene phylogenetics and phylogenomics.</title>
        <authorList>
            <person name="Vandepol N."/>
            <person name="Liber J."/>
            <person name="Desiro A."/>
            <person name="Na H."/>
            <person name="Kennedy M."/>
            <person name="Barry K."/>
            <person name="Grigoriev I.V."/>
            <person name="Miller A.N."/>
            <person name="O'Donnell K."/>
            <person name="Stajich J.E."/>
            <person name="Bonito G."/>
        </authorList>
    </citation>
    <scope>NUCLEOTIDE SEQUENCE</scope>
    <source>
        <strain evidence="2">NRRL 6426</strain>
    </source>
</reference>
<feature type="transmembrane region" description="Helical" evidence="1">
    <location>
        <begin position="20"/>
        <end position="40"/>
    </location>
</feature>
<evidence type="ECO:0000256" key="1">
    <source>
        <dbReference type="SAM" id="Phobius"/>
    </source>
</evidence>
<keyword evidence="1" id="KW-0472">Membrane</keyword>
<dbReference type="AlphaFoldDB" id="A0A9P5RRM3"/>
<keyword evidence="3" id="KW-1185">Reference proteome</keyword>